<evidence type="ECO:0000256" key="4">
    <source>
        <dbReference type="SAM" id="Phobius"/>
    </source>
</evidence>
<keyword evidence="4" id="KW-1133">Transmembrane helix</keyword>
<organism evidence="6 7">
    <name type="scientific">Phytophthora lilii</name>
    <dbReference type="NCBI Taxonomy" id="2077276"/>
    <lineage>
        <taxon>Eukaryota</taxon>
        <taxon>Sar</taxon>
        <taxon>Stramenopiles</taxon>
        <taxon>Oomycota</taxon>
        <taxon>Peronosporomycetes</taxon>
        <taxon>Peronosporales</taxon>
        <taxon>Peronosporaceae</taxon>
        <taxon>Phytophthora</taxon>
    </lineage>
</organism>
<keyword evidence="4" id="KW-0812">Transmembrane</keyword>
<evidence type="ECO:0000313" key="6">
    <source>
        <dbReference type="EMBL" id="GMF10480.1"/>
    </source>
</evidence>
<dbReference type="EMBL" id="BSXW01000041">
    <property type="protein sequence ID" value="GMF10480.1"/>
    <property type="molecule type" value="Genomic_DNA"/>
</dbReference>
<comment type="caution">
    <text evidence="6">The sequence shown here is derived from an EMBL/GenBank/DDBJ whole genome shotgun (WGS) entry which is preliminary data.</text>
</comment>
<dbReference type="AlphaFoldDB" id="A0A9W6TCK0"/>
<feature type="region of interest" description="Disordered" evidence="3">
    <location>
        <begin position="1"/>
        <end position="77"/>
    </location>
</feature>
<accession>A0A9W6TCK0</accession>
<evidence type="ECO:0000256" key="1">
    <source>
        <dbReference type="ARBA" id="ARBA00004370"/>
    </source>
</evidence>
<dbReference type="PANTHER" id="PTHR47666">
    <property type="entry name" value="PROTEIN VASCULAR ASSOCIATED DEATH 1, CHLOROPLASTIC"/>
    <property type="match status" value="1"/>
</dbReference>
<evidence type="ECO:0000313" key="7">
    <source>
        <dbReference type="Proteomes" id="UP001165083"/>
    </source>
</evidence>
<dbReference type="PANTHER" id="PTHR47666:SF1">
    <property type="entry name" value="PROTEIN VASCULAR ASSOCIATED DEATH 1, CHLOROPLASTIC"/>
    <property type="match status" value="1"/>
</dbReference>
<evidence type="ECO:0000256" key="3">
    <source>
        <dbReference type="SAM" id="MobiDB-lite"/>
    </source>
</evidence>
<reference evidence="6" key="1">
    <citation type="submission" date="2023-04" db="EMBL/GenBank/DDBJ databases">
        <title>Phytophthora lilii NBRC 32176.</title>
        <authorList>
            <person name="Ichikawa N."/>
            <person name="Sato H."/>
            <person name="Tonouchi N."/>
        </authorList>
    </citation>
    <scope>NUCLEOTIDE SEQUENCE</scope>
    <source>
        <strain evidence="6">NBRC 32176</strain>
    </source>
</reference>
<keyword evidence="2 4" id="KW-0472">Membrane</keyword>
<gene>
    <name evidence="6" type="ORF">Plil01_000128200</name>
</gene>
<dbReference type="GO" id="GO:0016020">
    <property type="term" value="C:membrane"/>
    <property type="evidence" value="ECO:0007669"/>
    <property type="project" value="UniProtKB-SubCell"/>
</dbReference>
<proteinExistence type="predicted"/>
<dbReference type="Pfam" id="PF16016">
    <property type="entry name" value="VASt"/>
    <property type="match status" value="1"/>
</dbReference>
<feature type="transmembrane region" description="Helical" evidence="4">
    <location>
        <begin position="309"/>
        <end position="329"/>
    </location>
</feature>
<comment type="subcellular location">
    <subcellularLocation>
        <location evidence="1">Membrane</location>
    </subcellularLocation>
</comment>
<keyword evidence="7" id="KW-1185">Reference proteome</keyword>
<evidence type="ECO:0000256" key="2">
    <source>
        <dbReference type="ARBA" id="ARBA00023136"/>
    </source>
</evidence>
<name>A0A9W6TCK0_9STRA</name>
<dbReference type="PROSITE" id="PS51778">
    <property type="entry name" value="VAST"/>
    <property type="match status" value="1"/>
</dbReference>
<dbReference type="Proteomes" id="UP001165083">
    <property type="component" value="Unassembled WGS sequence"/>
</dbReference>
<feature type="compositionally biased region" description="Polar residues" evidence="3">
    <location>
        <begin position="42"/>
        <end position="67"/>
    </location>
</feature>
<evidence type="ECO:0000259" key="5">
    <source>
        <dbReference type="PROSITE" id="PS51778"/>
    </source>
</evidence>
<dbReference type="OrthoDB" id="74360at2759"/>
<protein>
    <submittedName>
        <fullName evidence="6">Unnamed protein product</fullName>
    </submittedName>
</protein>
<sequence>MSDPAKKSELGSAGTNGRSVDGESRRRRSSNDLAAVAPSPEVASTNASDSTPAEDSRAPSSLSSDTSVPPAPPVIPDKDDLLGEYDLLLDEEVAFSVETAFSTLWIESDKFSLSILDAAGATNISMPPWEKKTVSYTAVTKTDTFEASRLVSYTHNKKYMVGPSVIPTAQTQRYAYTPGSRLVVSTTTCVSDIPYCDYFRVEHRWVFSATKKRDFCLIESTTVSEAKDAIQAWINAAVEATKQRGSTGNNTASPVGVSSLSVKTAESVTEQDDKAPKGLAEQIAPDTSSRLTTPTEITPSIGGALLTHLHPTLQVAIIVCALMFIYTMYRVCAAMDQMQALTRESLIQQRQQQELLKELLTKLGNTKGQ</sequence>
<dbReference type="InterPro" id="IPR031968">
    <property type="entry name" value="VASt"/>
</dbReference>
<feature type="domain" description="VASt" evidence="5">
    <location>
        <begin position="84"/>
        <end position="249"/>
    </location>
</feature>